<sequence length="136" mass="14599">MTINRRHAAMPLSFEAFRTLHHADYLAYARACLPAQRADEAVEQTFLALSGDWRAVLGSSSPTHTAWTLLNGHVHANDAAPCCSTGALREELGTLTALGYGPDRIAALTGLPLGRIRSATRARARLPRQAAGPVNK</sequence>
<organism evidence="1 2">
    <name type="scientific">Streptomyces narbonensis</name>
    <dbReference type="NCBI Taxonomy" id="67333"/>
    <lineage>
        <taxon>Bacteria</taxon>
        <taxon>Bacillati</taxon>
        <taxon>Actinomycetota</taxon>
        <taxon>Actinomycetes</taxon>
        <taxon>Kitasatosporales</taxon>
        <taxon>Streptomycetaceae</taxon>
        <taxon>Streptomyces</taxon>
    </lineage>
</organism>
<protein>
    <submittedName>
        <fullName evidence="1">Uncharacterized protein</fullName>
    </submittedName>
</protein>
<evidence type="ECO:0000313" key="1">
    <source>
        <dbReference type="EMBL" id="MEU7070081.1"/>
    </source>
</evidence>
<dbReference type="Proteomes" id="UP001551329">
    <property type="component" value="Unassembled WGS sequence"/>
</dbReference>
<reference evidence="1 2" key="1">
    <citation type="submission" date="2024-06" db="EMBL/GenBank/DDBJ databases">
        <title>The Natural Products Discovery Center: Release of the First 8490 Sequenced Strains for Exploring Actinobacteria Biosynthetic Diversity.</title>
        <authorList>
            <person name="Kalkreuter E."/>
            <person name="Kautsar S.A."/>
            <person name="Yang D."/>
            <person name="Bader C.D."/>
            <person name="Teijaro C.N."/>
            <person name="Fluegel L."/>
            <person name="Davis C.M."/>
            <person name="Simpson J.R."/>
            <person name="Lauterbach L."/>
            <person name="Steele A.D."/>
            <person name="Gui C."/>
            <person name="Meng S."/>
            <person name="Li G."/>
            <person name="Viehrig K."/>
            <person name="Ye F."/>
            <person name="Su P."/>
            <person name="Kiefer A.F."/>
            <person name="Nichols A."/>
            <person name="Cepeda A.J."/>
            <person name="Yan W."/>
            <person name="Fan B."/>
            <person name="Jiang Y."/>
            <person name="Adhikari A."/>
            <person name="Zheng C.-J."/>
            <person name="Schuster L."/>
            <person name="Cowan T.M."/>
            <person name="Smanski M.J."/>
            <person name="Chevrette M.G."/>
            <person name="De Carvalho L.P.S."/>
            <person name="Shen B."/>
        </authorList>
    </citation>
    <scope>NUCLEOTIDE SEQUENCE [LARGE SCALE GENOMIC DNA]</scope>
    <source>
        <strain evidence="1 2">NPDC045974</strain>
    </source>
</reference>
<comment type="caution">
    <text evidence="1">The sequence shown here is derived from an EMBL/GenBank/DDBJ whole genome shotgun (WGS) entry which is preliminary data.</text>
</comment>
<keyword evidence="2" id="KW-1185">Reference proteome</keyword>
<dbReference type="EMBL" id="JBEZAE010000003">
    <property type="protein sequence ID" value="MEU7070081.1"/>
    <property type="molecule type" value="Genomic_DNA"/>
</dbReference>
<name>A0ABV3C5R7_9ACTN</name>
<gene>
    <name evidence="1" type="ORF">AB0A88_08030</name>
</gene>
<evidence type="ECO:0000313" key="2">
    <source>
        <dbReference type="Proteomes" id="UP001551329"/>
    </source>
</evidence>
<accession>A0ABV3C5R7</accession>
<proteinExistence type="predicted"/>
<dbReference type="RefSeq" id="WP_358469739.1">
    <property type="nucleotide sequence ID" value="NZ_JBEZAE010000003.1"/>
</dbReference>